<keyword evidence="2" id="KW-1185">Reference proteome</keyword>
<dbReference type="AlphaFoldDB" id="M1DJY6"/>
<reference evidence="2" key="1">
    <citation type="journal article" date="2011" name="Nature">
        <title>Genome sequence and analysis of the tuber crop potato.</title>
        <authorList>
            <consortium name="The Potato Genome Sequencing Consortium"/>
        </authorList>
    </citation>
    <scope>NUCLEOTIDE SEQUENCE [LARGE SCALE GENOMIC DNA]</scope>
    <source>
        <strain evidence="2">cv. DM1-3 516 R44</strain>
    </source>
</reference>
<dbReference type="InParanoid" id="M1DJY6"/>
<accession>M1DJY6</accession>
<dbReference type="EnsemblPlants" id="PGSC0003DMT400090235">
    <property type="protein sequence ID" value="PGSC0003DMT400090235"/>
    <property type="gene ID" value="PGSC0003DMG400039806"/>
</dbReference>
<protein>
    <submittedName>
        <fullName evidence="1">Gag-pol polyprotein</fullName>
    </submittedName>
</protein>
<evidence type="ECO:0000313" key="2">
    <source>
        <dbReference type="Proteomes" id="UP000011115"/>
    </source>
</evidence>
<dbReference type="Proteomes" id="UP000011115">
    <property type="component" value="Unassembled WGS sequence"/>
</dbReference>
<reference evidence="1" key="2">
    <citation type="submission" date="2015-06" db="UniProtKB">
        <authorList>
            <consortium name="EnsemblPlants"/>
        </authorList>
    </citation>
    <scope>IDENTIFICATION</scope>
    <source>
        <strain evidence="1">DM1-3 516 R44</strain>
    </source>
</reference>
<dbReference type="HOGENOM" id="CLU_1020854_0_0_1"/>
<evidence type="ECO:0000313" key="1">
    <source>
        <dbReference type="EnsemblPlants" id="PGSC0003DMT400090235"/>
    </source>
</evidence>
<name>M1DJY6_SOLTU</name>
<organism evidence="1 2">
    <name type="scientific">Solanum tuberosum</name>
    <name type="common">Potato</name>
    <dbReference type="NCBI Taxonomy" id="4113"/>
    <lineage>
        <taxon>Eukaryota</taxon>
        <taxon>Viridiplantae</taxon>
        <taxon>Streptophyta</taxon>
        <taxon>Embryophyta</taxon>
        <taxon>Tracheophyta</taxon>
        <taxon>Spermatophyta</taxon>
        <taxon>Magnoliopsida</taxon>
        <taxon>eudicotyledons</taxon>
        <taxon>Gunneridae</taxon>
        <taxon>Pentapetalae</taxon>
        <taxon>asterids</taxon>
        <taxon>lamiids</taxon>
        <taxon>Solanales</taxon>
        <taxon>Solanaceae</taxon>
        <taxon>Solanoideae</taxon>
        <taxon>Solaneae</taxon>
        <taxon>Solanum</taxon>
    </lineage>
</organism>
<dbReference type="PaxDb" id="4113-PGSC0003DMT400090235"/>
<proteinExistence type="predicted"/>
<dbReference type="Gramene" id="PGSC0003DMT400090235">
    <property type="protein sequence ID" value="PGSC0003DMT400090235"/>
    <property type="gene ID" value="PGSC0003DMG400039806"/>
</dbReference>
<sequence>MEGEAPQAPPVSGDPLAEQVYEEFRAAFQVLAQDIMAQAIREVVVPMNPNVGIVATRVRDFNRMNPAYFHGSKVEKYSQEFIDEVYKVLMIIVVTPMEKAELAAYKLKGVAQVWFNQWKEERGKSHSKKYLMGTNNCFVVARVVTTYVHLEMKSERIVGRIHLVAQVQVLQSKTSFMHFKLVTSKRVPPDVVSDMLKVFHLDVYAFLDPTATLSFMTPYVAMRLCRKVLKSGKVLWLNLIGLVEGSKGEEATLDGKSSVVISSIIGCISLQAF</sequence>